<dbReference type="AlphaFoldDB" id="A0A6P9EHK8"/>
<protein>
    <submittedName>
        <fullName evidence="3">Probable F-box protein At2g36090</fullName>
    </submittedName>
</protein>
<dbReference type="InterPro" id="IPR036047">
    <property type="entry name" value="F-box-like_dom_sf"/>
</dbReference>
<keyword evidence="2" id="KW-1185">Reference proteome</keyword>
<evidence type="ECO:0000256" key="1">
    <source>
        <dbReference type="SAM" id="Phobius"/>
    </source>
</evidence>
<accession>A0A6P9EHK8</accession>
<evidence type="ECO:0000313" key="2">
    <source>
        <dbReference type="Proteomes" id="UP000235220"/>
    </source>
</evidence>
<keyword evidence="1" id="KW-0472">Membrane</keyword>
<dbReference type="PANTHER" id="PTHR33736:SF15">
    <property type="entry name" value="F-BOX DOMAIN-CONTAINING PROTEIN"/>
    <property type="match status" value="1"/>
</dbReference>
<dbReference type="KEGG" id="jre:118347696"/>
<dbReference type="InParanoid" id="A0A6P9EHK8"/>
<gene>
    <name evidence="3" type="primary">LOC118347696</name>
</gene>
<dbReference type="SUPFAM" id="SSF81383">
    <property type="entry name" value="F-box domain"/>
    <property type="match status" value="1"/>
</dbReference>
<proteinExistence type="predicted"/>
<organism evidence="2 3">
    <name type="scientific">Juglans regia</name>
    <name type="common">English walnut</name>
    <dbReference type="NCBI Taxonomy" id="51240"/>
    <lineage>
        <taxon>Eukaryota</taxon>
        <taxon>Viridiplantae</taxon>
        <taxon>Streptophyta</taxon>
        <taxon>Embryophyta</taxon>
        <taxon>Tracheophyta</taxon>
        <taxon>Spermatophyta</taxon>
        <taxon>Magnoliopsida</taxon>
        <taxon>eudicotyledons</taxon>
        <taxon>Gunneridae</taxon>
        <taxon>Pentapetalae</taxon>
        <taxon>rosids</taxon>
        <taxon>fabids</taxon>
        <taxon>Fagales</taxon>
        <taxon>Juglandaceae</taxon>
        <taxon>Juglans</taxon>
    </lineage>
</organism>
<keyword evidence="1" id="KW-1133">Transmembrane helix</keyword>
<dbReference type="Proteomes" id="UP000235220">
    <property type="component" value="Chromosome 2"/>
</dbReference>
<name>A0A6P9EHK8_JUGRE</name>
<reference evidence="3" key="1">
    <citation type="submission" date="2025-08" db="UniProtKB">
        <authorList>
            <consortium name="RefSeq"/>
        </authorList>
    </citation>
    <scope>IDENTIFICATION</scope>
    <source>
        <tissue evidence="3">Leaves</tissue>
    </source>
</reference>
<dbReference type="InterPro" id="IPR045283">
    <property type="entry name" value="AT3G44326-like"/>
</dbReference>
<dbReference type="RefSeq" id="XP_035543618.1">
    <property type="nucleotide sequence ID" value="XM_035687725.1"/>
</dbReference>
<dbReference type="PANTHER" id="PTHR33736">
    <property type="entry name" value="F-BOX PROTEIN-RELATED"/>
    <property type="match status" value="1"/>
</dbReference>
<dbReference type="OrthoDB" id="1907273at2759"/>
<sequence>MEHPVCHLNDINGDVLGEIMARFDGLTMAAAACACSGLRDAARDQRLWRQLCHSTWPSTALPEAGLLISSATIGGYDKFYANSFPLIAHGKSIHCTDPKNFKCPELKTQVSASQFASLIDIFYKKDCVFSKVMDGIPQAMDANDDKGSECTPNVSTDDCRRWYSNCPFKLELLSLENDEGTDFDGEFGYADNEDEDQDLGHNANDEERRGLLAMAVAENGNLRQDYSKELEENLRLSWVLLDKKNGTTVNLSSWKPLLVQRSWPFNGDYVLHFGSIIPVEESLLHHKLAKCKIIIRCKPTESGGRPNWKEISMQIEDITGASVGGSKSLVVLNHALDCLRSTNHLEVEKGYRQYEKKQREVMRKKEFQESFIGGFFVSIEVAVFVTLCYFCLFF</sequence>
<evidence type="ECO:0000313" key="3">
    <source>
        <dbReference type="RefSeq" id="XP_035543618.1"/>
    </source>
</evidence>
<keyword evidence="1" id="KW-0812">Transmembrane</keyword>
<feature type="transmembrane region" description="Helical" evidence="1">
    <location>
        <begin position="371"/>
        <end position="392"/>
    </location>
</feature>
<dbReference type="GeneID" id="118347696"/>